<dbReference type="PROSITE" id="PS51257">
    <property type="entry name" value="PROKAR_LIPOPROTEIN"/>
    <property type="match status" value="1"/>
</dbReference>
<reference evidence="3" key="1">
    <citation type="journal article" date="2022" name="Proc. Natl. Acad. Sci. U.S.A.">
        <title>Life cycle and functional genomics of the unicellular red alga Galdieria for elucidating algal and plant evolution and industrial use.</title>
        <authorList>
            <person name="Hirooka S."/>
            <person name="Itabashi T."/>
            <person name="Ichinose T.M."/>
            <person name="Onuma R."/>
            <person name="Fujiwara T."/>
            <person name="Yamashita S."/>
            <person name="Jong L.W."/>
            <person name="Tomita R."/>
            <person name="Iwane A.H."/>
            <person name="Miyagishima S.Y."/>
        </authorList>
    </citation>
    <scope>NUCLEOTIDE SEQUENCE</scope>
    <source>
        <strain evidence="3">NBRC 102759</strain>
    </source>
</reference>
<keyword evidence="4" id="KW-1185">Reference proteome</keyword>
<feature type="signal peptide" evidence="2">
    <location>
        <begin position="1"/>
        <end position="22"/>
    </location>
</feature>
<gene>
    <name evidence="3" type="ORF">GpartN1_g27.t1</name>
</gene>
<organism evidence="3 4">
    <name type="scientific">Galdieria partita</name>
    <dbReference type="NCBI Taxonomy" id="83374"/>
    <lineage>
        <taxon>Eukaryota</taxon>
        <taxon>Rhodophyta</taxon>
        <taxon>Bangiophyceae</taxon>
        <taxon>Galdieriales</taxon>
        <taxon>Galdieriaceae</taxon>
        <taxon>Galdieria</taxon>
    </lineage>
</organism>
<protein>
    <submittedName>
        <fullName evidence="3">Uncharacterized protein</fullName>
    </submittedName>
</protein>
<accession>A0A9C7PQX5</accession>
<sequence length="340" mass="34851">MKSVTQVTVLSLIACCICIAVAAPIVSRTNSESGTSYGFIQPSDSGIAAGVSQSGSSSGDAGNFQFASGESTIEVPSVDYSPAGVNSLNEGSEGSSGQLKVPTTSPAAVFFPTQLIEPSFIPTYYYYSRKSYQSQPSSSESGTSYGFIQPSDSGIAAGVSQSGSSSGDAGNFQFASGESTIEVPSVDYGPAGINSINEGSEGSSGQLKVPTTSPAAVFFPTQLIEPSFIPTYYYYSRKSYQSQPSSSESGTSYGFIQPSDSGIMAGVSQSGSSSGDAGNFQFASGESTIEVPSVDYSPEGVNSLNEGSEGSSGQLKVPTTSPAAAFFPTQLIEPSFTPVY</sequence>
<evidence type="ECO:0000313" key="4">
    <source>
        <dbReference type="Proteomes" id="UP001061958"/>
    </source>
</evidence>
<name>A0A9C7PQX5_9RHOD</name>
<dbReference type="OrthoDB" id="10526930at2759"/>
<evidence type="ECO:0000256" key="1">
    <source>
        <dbReference type="SAM" id="MobiDB-lite"/>
    </source>
</evidence>
<dbReference type="AlphaFoldDB" id="A0A9C7PQX5"/>
<dbReference type="EMBL" id="BQMJ01000001">
    <property type="protein sequence ID" value="GJQ08236.1"/>
    <property type="molecule type" value="Genomic_DNA"/>
</dbReference>
<comment type="caution">
    <text evidence="3">The sequence shown here is derived from an EMBL/GenBank/DDBJ whole genome shotgun (WGS) entry which is preliminary data.</text>
</comment>
<feature type="region of interest" description="Disordered" evidence="1">
    <location>
        <begin position="292"/>
        <end position="318"/>
    </location>
</feature>
<keyword evidence="2" id="KW-0732">Signal</keyword>
<evidence type="ECO:0000256" key="2">
    <source>
        <dbReference type="SAM" id="SignalP"/>
    </source>
</evidence>
<dbReference type="Proteomes" id="UP001061958">
    <property type="component" value="Unassembled WGS sequence"/>
</dbReference>
<evidence type="ECO:0000313" key="3">
    <source>
        <dbReference type="EMBL" id="GJQ08236.1"/>
    </source>
</evidence>
<proteinExistence type="predicted"/>
<feature type="compositionally biased region" description="Low complexity" evidence="1">
    <location>
        <begin position="299"/>
        <end position="313"/>
    </location>
</feature>
<feature type="chain" id="PRO_5038941622" evidence="2">
    <location>
        <begin position="23"/>
        <end position="340"/>
    </location>
</feature>
<reference evidence="3" key="2">
    <citation type="submission" date="2022-01" db="EMBL/GenBank/DDBJ databases">
        <authorList>
            <person name="Hirooka S."/>
            <person name="Miyagishima S.Y."/>
        </authorList>
    </citation>
    <scope>NUCLEOTIDE SEQUENCE</scope>
    <source>
        <strain evidence="3">NBRC 102759</strain>
    </source>
</reference>